<sequence length="233" mass="26523">MLKTATDVDVGEDAIARSVALRESKIWERRSRRGATARSLSAEFAAVRWKEVGGILLCHALQQDIDKYLTREDEARERVEEFIGVYGDPDRVSEEDMLALVGAHPDTKLEQKWGRRAKKAIRALAWQIRLLLTYTQLRLKLHVDLARTCWLRDWSGHVLTEEQRATNGEQRVILSGFSSEAEYHVQKGSWSGLEGKVVTGSFTLLDLDYDVTARVREVIARVVSLCPEDNEEE</sequence>
<organism evidence="1 2">
    <name type="scientific">Didymella rabiei</name>
    <name type="common">Chickpea ascochyta blight fungus</name>
    <name type="synonym">Mycosphaerella rabiei</name>
    <dbReference type="NCBI Taxonomy" id="5454"/>
    <lineage>
        <taxon>Eukaryota</taxon>
        <taxon>Fungi</taxon>
        <taxon>Dikarya</taxon>
        <taxon>Ascomycota</taxon>
        <taxon>Pezizomycotina</taxon>
        <taxon>Dothideomycetes</taxon>
        <taxon>Pleosporomycetidae</taxon>
        <taxon>Pleosporales</taxon>
        <taxon>Pleosporineae</taxon>
        <taxon>Didymellaceae</taxon>
        <taxon>Ascochyta</taxon>
    </lineage>
</organism>
<proteinExistence type="predicted"/>
<comment type="caution">
    <text evidence="1">The sequence shown here is derived from an EMBL/GenBank/DDBJ whole genome shotgun (WGS) entry which is preliminary data.</text>
</comment>
<dbReference type="OrthoDB" id="3776686at2759"/>
<evidence type="ECO:0000313" key="2">
    <source>
        <dbReference type="Proteomes" id="UP000076837"/>
    </source>
</evidence>
<keyword evidence="2" id="KW-1185">Reference proteome</keyword>
<gene>
    <name evidence="1" type="ORF">ST47_g9498</name>
</gene>
<dbReference type="AlphaFoldDB" id="A0A162X413"/>
<reference evidence="1 2" key="1">
    <citation type="journal article" date="2016" name="Sci. Rep.">
        <title>Draft genome sequencing and secretome analysis of fungal phytopathogen Ascochyta rabiei provides insight into the necrotrophic effector repertoire.</title>
        <authorList>
            <person name="Verma S."/>
            <person name="Gazara R.K."/>
            <person name="Nizam S."/>
            <person name="Parween S."/>
            <person name="Chattopadhyay D."/>
            <person name="Verma P.K."/>
        </authorList>
    </citation>
    <scope>NUCLEOTIDE SEQUENCE [LARGE SCALE GENOMIC DNA]</scope>
    <source>
        <strain evidence="1 2">ArDII</strain>
    </source>
</reference>
<dbReference type="EMBL" id="JYNV01000295">
    <property type="protein sequence ID" value="KZM19339.1"/>
    <property type="molecule type" value="Genomic_DNA"/>
</dbReference>
<evidence type="ECO:0000313" key="1">
    <source>
        <dbReference type="EMBL" id="KZM19339.1"/>
    </source>
</evidence>
<dbReference type="Proteomes" id="UP000076837">
    <property type="component" value="Unassembled WGS sequence"/>
</dbReference>
<accession>A0A162X413</accession>
<protein>
    <submittedName>
        <fullName evidence="1">Uncharacterized protein</fullName>
    </submittedName>
</protein>
<name>A0A162X413_DIDRA</name>